<evidence type="ECO:0000313" key="4">
    <source>
        <dbReference type="EMBL" id="QDA55872.1"/>
    </source>
</evidence>
<dbReference type="SUPFAM" id="SSF55729">
    <property type="entry name" value="Acyl-CoA N-acyltransferases (Nat)"/>
    <property type="match status" value="1"/>
</dbReference>
<reference evidence="4 5" key="1">
    <citation type="submission" date="2019-06" db="EMBL/GenBank/DDBJ databases">
        <title>Thermomonas aquatica sp. nov., isolated from an industrial wastewater treatment plant.</title>
        <authorList>
            <person name="Jeon J.H."/>
            <person name="Park D.-S."/>
        </authorList>
    </citation>
    <scope>NUCLEOTIDE SEQUENCE [LARGE SCALE GENOMIC DNA]</scope>
    <source>
        <strain evidence="4 5">SY21</strain>
    </source>
</reference>
<keyword evidence="1 4" id="KW-0808">Transferase</keyword>
<dbReference type="InterPro" id="IPR016181">
    <property type="entry name" value="Acyl_CoA_acyltransferase"/>
</dbReference>
<evidence type="ECO:0000256" key="2">
    <source>
        <dbReference type="SAM" id="MobiDB-lite"/>
    </source>
</evidence>
<dbReference type="PROSITE" id="PS51186">
    <property type="entry name" value="GNAT"/>
    <property type="match status" value="1"/>
</dbReference>
<evidence type="ECO:0000256" key="1">
    <source>
        <dbReference type="ARBA" id="ARBA00022679"/>
    </source>
</evidence>
<feature type="region of interest" description="Disordered" evidence="2">
    <location>
        <begin position="199"/>
        <end position="221"/>
    </location>
</feature>
<keyword evidence="5" id="KW-1185">Reference proteome</keyword>
<dbReference type="PANTHER" id="PTHR13947">
    <property type="entry name" value="GNAT FAMILY N-ACETYLTRANSFERASE"/>
    <property type="match status" value="1"/>
</dbReference>
<proteinExistence type="predicted"/>
<accession>A0A5B7ZQ68</accession>
<sequence length="221" mass="23819">MSPAQRHRQVAALHAAAIDQGFLATLGEPFLAQVYRAIDEAADSVLLVEELDGRVVGFVAGGSGMATIYRRMLRHPLQLAFSLASVFAQPSRLLRMMDIVRYGRASDAGLVLPRAELLSVAVDPACRGTGLAVRLYEGLEEHFARRGINAFRITVGESLAAAHRFYQRMGAKPMGRIEVHAGRGSVVYVQEVPMPRGAGGVDRRGRVRLTGDDAVSPGQAT</sequence>
<dbReference type="GO" id="GO:0008080">
    <property type="term" value="F:N-acetyltransferase activity"/>
    <property type="evidence" value="ECO:0007669"/>
    <property type="project" value="InterPro"/>
</dbReference>
<dbReference type="Pfam" id="PF00583">
    <property type="entry name" value="Acetyltransf_1"/>
    <property type="match status" value="1"/>
</dbReference>
<dbReference type="AlphaFoldDB" id="A0A5B7ZQ68"/>
<dbReference type="OrthoDB" id="27442at2"/>
<gene>
    <name evidence="4" type="ORF">FHQ07_00320</name>
</gene>
<dbReference type="RefSeq" id="WP_139714761.1">
    <property type="nucleotide sequence ID" value="NZ_CP040871.1"/>
</dbReference>
<evidence type="ECO:0000313" key="5">
    <source>
        <dbReference type="Proteomes" id="UP000308149"/>
    </source>
</evidence>
<dbReference type="PANTHER" id="PTHR13947:SF37">
    <property type="entry name" value="LD18367P"/>
    <property type="match status" value="1"/>
</dbReference>
<name>A0A5B7ZQ68_9GAMM</name>
<feature type="domain" description="N-acetyltransferase" evidence="3">
    <location>
        <begin position="5"/>
        <end position="193"/>
    </location>
</feature>
<dbReference type="KEGG" id="thes:FHQ07_00320"/>
<dbReference type="InterPro" id="IPR050769">
    <property type="entry name" value="NAT_camello-type"/>
</dbReference>
<evidence type="ECO:0000259" key="3">
    <source>
        <dbReference type="PROSITE" id="PS51186"/>
    </source>
</evidence>
<dbReference type="Proteomes" id="UP000308149">
    <property type="component" value="Chromosome"/>
</dbReference>
<dbReference type="EMBL" id="CP040871">
    <property type="protein sequence ID" value="QDA55872.1"/>
    <property type="molecule type" value="Genomic_DNA"/>
</dbReference>
<organism evidence="4 5">
    <name type="scientific">Thermomonas aquatica</name>
    <dbReference type="NCBI Taxonomy" id="2202149"/>
    <lineage>
        <taxon>Bacteria</taxon>
        <taxon>Pseudomonadati</taxon>
        <taxon>Pseudomonadota</taxon>
        <taxon>Gammaproteobacteria</taxon>
        <taxon>Lysobacterales</taxon>
        <taxon>Lysobacteraceae</taxon>
        <taxon>Thermomonas</taxon>
    </lineage>
</organism>
<dbReference type="Gene3D" id="3.40.630.30">
    <property type="match status" value="1"/>
</dbReference>
<protein>
    <submittedName>
        <fullName evidence="4">GNAT family N-acetyltransferase</fullName>
    </submittedName>
</protein>
<dbReference type="CDD" id="cd04301">
    <property type="entry name" value="NAT_SF"/>
    <property type="match status" value="1"/>
</dbReference>
<dbReference type="InterPro" id="IPR000182">
    <property type="entry name" value="GNAT_dom"/>
</dbReference>